<dbReference type="SUPFAM" id="SSF52172">
    <property type="entry name" value="CheY-like"/>
    <property type="match status" value="1"/>
</dbReference>
<evidence type="ECO:0000259" key="1">
    <source>
        <dbReference type="PROSITE" id="PS50110"/>
    </source>
</evidence>
<reference evidence="2" key="1">
    <citation type="submission" date="2019-08" db="EMBL/GenBank/DDBJ databases">
        <authorList>
            <person name="Kucharzyk K."/>
            <person name="Murdoch R.W."/>
            <person name="Higgins S."/>
            <person name="Loffler F."/>
        </authorList>
    </citation>
    <scope>NUCLEOTIDE SEQUENCE</scope>
</reference>
<dbReference type="EMBL" id="VSSQ01125077">
    <property type="protein sequence ID" value="MPN55615.1"/>
    <property type="molecule type" value="Genomic_DNA"/>
</dbReference>
<accession>A0A645IW20</accession>
<proteinExistence type="predicted"/>
<protein>
    <recommendedName>
        <fullName evidence="1">Response regulatory domain-containing protein</fullName>
    </recommendedName>
</protein>
<comment type="caution">
    <text evidence="2">The sequence shown here is derived from an EMBL/GenBank/DDBJ whole genome shotgun (WGS) entry which is preliminary data.</text>
</comment>
<dbReference type="AlphaFoldDB" id="A0A645IW20"/>
<evidence type="ECO:0000313" key="2">
    <source>
        <dbReference type="EMBL" id="MPN55615.1"/>
    </source>
</evidence>
<feature type="domain" description="Response regulatory" evidence="1">
    <location>
        <begin position="1"/>
        <end position="34"/>
    </location>
</feature>
<dbReference type="InterPro" id="IPR001789">
    <property type="entry name" value="Sig_transdc_resp-reg_receiver"/>
</dbReference>
<sequence>MKEEMERCYQVGMDDFITKPVDTKKLKAIIDKYASGGASADTGKTP</sequence>
<dbReference type="InterPro" id="IPR011006">
    <property type="entry name" value="CheY-like_superfamily"/>
</dbReference>
<dbReference type="Gene3D" id="3.40.50.2300">
    <property type="match status" value="1"/>
</dbReference>
<organism evidence="2">
    <name type="scientific">bioreactor metagenome</name>
    <dbReference type="NCBI Taxonomy" id="1076179"/>
    <lineage>
        <taxon>unclassified sequences</taxon>
        <taxon>metagenomes</taxon>
        <taxon>ecological metagenomes</taxon>
    </lineage>
</organism>
<gene>
    <name evidence="2" type="ORF">SDC9_203299</name>
</gene>
<dbReference type="PROSITE" id="PS50110">
    <property type="entry name" value="RESPONSE_REGULATORY"/>
    <property type="match status" value="1"/>
</dbReference>
<dbReference type="GO" id="GO:0000160">
    <property type="term" value="P:phosphorelay signal transduction system"/>
    <property type="evidence" value="ECO:0007669"/>
    <property type="project" value="InterPro"/>
</dbReference>
<name>A0A645IW20_9ZZZZ</name>